<name>A0A923H860_9FLAO</name>
<organism evidence="1 2">
    <name type="scientific">Hyunsoonleella aquatilis</name>
    <dbReference type="NCBI Taxonomy" id="2762758"/>
    <lineage>
        <taxon>Bacteria</taxon>
        <taxon>Pseudomonadati</taxon>
        <taxon>Bacteroidota</taxon>
        <taxon>Flavobacteriia</taxon>
        <taxon>Flavobacteriales</taxon>
        <taxon>Flavobacteriaceae</taxon>
    </lineage>
</organism>
<accession>A0A923H860</accession>
<protein>
    <submittedName>
        <fullName evidence="1">Uncharacterized protein</fullName>
    </submittedName>
</protein>
<dbReference type="AlphaFoldDB" id="A0A923H860"/>
<dbReference type="RefSeq" id="WP_186559700.1">
    <property type="nucleotide sequence ID" value="NZ_JACNMF010000001.1"/>
</dbReference>
<sequence length="199" mass="22633">MRKALCIILNIVFIIPAIGQTIKTSSGDISVLAGEKELSVSFGYDNMQVHGYQSESDFIKDKVRIREEHNPGSGERFEGSWFADRDTVYAPLFIEHLNNKLPEKRKINVSINNPKAKYNLHVQTLWVYPGYNVGFTQPAKIDVVLKLYEMANPENIIWESQSPLRIKAKTAPYKRELRIGAAYSSLATSMSWLLKKKAK</sequence>
<comment type="caution">
    <text evidence="1">The sequence shown here is derived from an EMBL/GenBank/DDBJ whole genome shotgun (WGS) entry which is preliminary data.</text>
</comment>
<dbReference type="EMBL" id="JACNMF010000001">
    <property type="protein sequence ID" value="MBC3757803.1"/>
    <property type="molecule type" value="Genomic_DNA"/>
</dbReference>
<gene>
    <name evidence="1" type="ORF">H7U19_05265</name>
</gene>
<dbReference type="Proteomes" id="UP000656244">
    <property type="component" value="Unassembled WGS sequence"/>
</dbReference>
<reference evidence="1" key="1">
    <citation type="submission" date="2020-08" db="EMBL/GenBank/DDBJ databases">
        <title>Hyunsoonleella sp. strain SJ7 genome sequencing and assembly.</title>
        <authorList>
            <person name="Kim I."/>
        </authorList>
    </citation>
    <scope>NUCLEOTIDE SEQUENCE</scope>
    <source>
        <strain evidence="1">SJ7</strain>
    </source>
</reference>
<proteinExistence type="predicted"/>
<keyword evidence="2" id="KW-1185">Reference proteome</keyword>
<evidence type="ECO:0000313" key="2">
    <source>
        <dbReference type="Proteomes" id="UP000656244"/>
    </source>
</evidence>
<evidence type="ECO:0000313" key="1">
    <source>
        <dbReference type="EMBL" id="MBC3757803.1"/>
    </source>
</evidence>